<evidence type="ECO:0000256" key="4">
    <source>
        <dbReference type="ARBA" id="ARBA00022679"/>
    </source>
</evidence>
<name>A0ABU0S9A3_9HYPH</name>
<dbReference type="GO" id="GO:0003908">
    <property type="term" value="F:methylated-DNA-[protein]-cysteine S-methyltransferase activity"/>
    <property type="evidence" value="ECO:0007669"/>
    <property type="project" value="UniProtKB-EC"/>
</dbReference>
<dbReference type="InterPro" id="IPR036217">
    <property type="entry name" value="MethylDNA_cys_MeTrfase_DNAb"/>
</dbReference>
<comment type="catalytic activity">
    <reaction evidence="7 8">
        <text>a 6-O-methyl-2'-deoxyguanosine in DNA + L-cysteinyl-[protein] = S-methyl-L-cysteinyl-[protein] + a 2'-deoxyguanosine in DNA</text>
        <dbReference type="Rhea" id="RHEA:24000"/>
        <dbReference type="Rhea" id="RHEA-COMP:10131"/>
        <dbReference type="Rhea" id="RHEA-COMP:10132"/>
        <dbReference type="Rhea" id="RHEA-COMP:11367"/>
        <dbReference type="Rhea" id="RHEA-COMP:11368"/>
        <dbReference type="ChEBI" id="CHEBI:29950"/>
        <dbReference type="ChEBI" id="CHEBI:82612"/>
        <dbReference type="ChEBI" id="CHEBI:85445"/>
        <dbReference type="ChEBI" id="CHEBI:85448"/>
        <dbReference type="EC" id="2.1.1.63"/>
    </reaction>
</comment>
<evidence type="ECO:0000256" key="5">
    <source>
        <dbReference type="ARBA" id="ARBA00022763"/>
    </source>
</evidence>
<dbReference type="GO" id="GO:0032259">
    <property type="term" value="P:methylation"/>
    <property type="evidence" value="ECO:0007669"/>
    <property type="project" value="UniProtKB-KW"/>
</dbReference>
<dbReference type="Pfam" id="PF02870">
    <property type="entry name" value="Methyltransf_1N"/>
    <property type="match status" value="1"/>
</dbReference>
<keyword evidence="4 8" id="KW-0808">Transferase</keyword>
<evidence type="ECO:0000256" key="1">
    <source>
        <dbReference type="ARBA" id="ARBA00001286"/>
    </source>
</evidence>
<comment type="similarity">
    <text evidence="8">Belongs to the MGMT family.</text>
</comment>
<feature type="domain" description="Methylguanine DNA methyltransferase ribonuclease-like" evidence="10">
    <location>
        <begin position="9"/>
        <end position="82"/>
    </location>
</feature>
<dbReference type="RefSeq" id="WP_307281199.1">
    <property type="nucleotide sequence ID" value="NZ_JAUSZT010000003.1"/>
</dbReference>
<sequence>MSKLLLSKSIHTKIGPMIAMATGEALVLLEFHDRPILPYELKELQQRYGYSIASGSNAVLEQTQAELDAYFDGELTKFETPLVLPAMPFQKQVWTALQDIPYGETRTYGRIAGDLGRPNASRAVGAANGQNRLAIIIPCHRVIGADGALTGYGGGKHRKRYLLDLEHRVVAGISGSPVFHPITAQSSMF</sequence>
<dbReference type="InterPro" id="IPR023546">
    <property type="entry name" value="MGMT"/>
</dbReference>
<dbReference type="InterPro" id="IPR036631">
    <property type="entry name" value="MGMT_N_sf"/>
</dbReference>
<dbReference type="Proteomes" id="UP001237780">
    <property type="component" value="Unassembled WGS sequence"/>
</dbReference>
<dbReference type="EMBL" id="JAUSZT010000003">
    <property type="protein sequence ID" value="MDQ0997340.1"/>
    <property type="molecule type" value="Genomic_DNA"/>
</dbReference>
<keyword evidence="2 8" id="KW-0963">Cytoplasm</keyword>
<feature type="domain" description="Methylated-DNA-[protein]-cysteine S-methyltransferase DNA binding" evidence="9">
    <location>
        <begin position="88"/>
        <end position="167"/>
    </location>
</feature>
<protein>
    <recommendedName>
        <fullName evidence="8">Methylated-DNA--protein-cysteine methyltransferase</fullName>
        <ecNumber evidence="8">2.1.1.63</ecNumber>
    </recommendedName>
    <alternativeName>
        <fullName evidence="8">6-O-methylguanine-DNA methyltransferase</fullName>
        <shortName evidence="8">MGMT</shortName>
    </alternativeName>
    <alternativeName>
        <fullName evidence="8">O-6-methylguanine-DNA-alkyltransferase</fullName>
    </alternativeName>
</protein>
<dbReference type="InterPro" id="IPR008332">
    <property type="entry name" value="MethylG_MeTrfase_N"/>
</dbReference>
<gene>
    <name evidence="11" type="ORF">QFZ34_002522</name>
</gene>
<dbReference type="Gene3D" id="1.10.10.10">
    <property type="entry name" value="Winged helix-like DNA-binding domain superfamily/Winged helix DNA-binding domain"/>
    <property type="match status" value="1"/>
</dbReference>
<comment type="miscellaneous">
    <text evidence="8">This enzyme catalyzes only one turnover and therefore is not strictly catalytic. According to one definition, an enzyme is a biocatalyst that acts repeatedly and over many reaction cycles.</text>
</comment>
<comment type="catalytic activity">
    <reaction evidence="1 8">
        <text>a 4-O-methyl-thymidine in DNA + L-cysteinyl-[protein] = a thymidine in DNA + S-methyl-L-cysteinyl-[protein]</text>
        <dbReference type="Rhea" id="RHEA:53428"/>
        <dbReference type="Rhea" id="RHEA-COMP:10131"/>
        <dbReference type="Rhea" id="RHEA-COMP:10132"/>
        <dbReference type="Rhea" id="RHEA-COMP:13555"/>
        <dbReference type="Rhea" id="RHEA-COMP:13556"/>
        <dbReference type="ChEBI" id="CHEBI:29950"/>
        <dbReference type="ChEBI" id="CHEBI:82612"/>
        <dbReference type="ChEBI" id="CHEBI:137386"/>
        <dbReference type="ChEBI" id="CHEBI:137387"/>
        <dbReference type="EC" id="2.1.1.63"/>
    </reaction>
</comment>
<evidence type="ECO:0000256" key="8">
    <source>
        <dbReference type="HAMAP-Rule" id="MF_00772"/>
    </source>
</evidence>
<dbReference type="CDD" id="cd06445">
    <property type="entry name" value="ATase"/>
    <property type="match status" value="1"/>
</dbReference>
<dbReference type="InterPro" id="IPR036388">
    <property type="entry name" value="WH-like_DNA-bd_sf"/>
</dbReference>
<evidence type="ECO:0000313" key="11">
    <source>
        <dbReference type="EMBL" id="MDQ0997340.1"/>
    </source>
</evidence>
<proteinExistence type="inferred from homology"/>
<dbReference type="HAMAP" id="MF_00772">
    <property type="entry name" value="OGT"/>
    <property type="match status" value="1"/>
</dbReference>
<reference evidence="11 12" key="1">
    <citation type="submission" date="2023-07" db="EMBL/GenBank/DDBJ databases">
        <title>Comparative genomics of wheat-associated soil bacteria to identify genetic determinants of phenazine resistance.</title>
        <authorList>
            <person name="Mouncey N."/>
        </authorList>
    </citation>
    <scope>NUCLEOTIDE SEQUENCE [LARGE SCALE GENOMIC DNA]</scope>
    <source>
        <strain evidence="11 12">W4I11</strain>
    </source>
</reference>
<dbReference type="Pfam" id="PF01035">
    <property type="entry name" value="DNA_binding_1"/>
    <property type="match status" value="1"/>
</dbReference>
<keyword evidence="12" id="KW-1185">Reference proteome</keyword>
<comment type="subcellular location">
    <subcellularLocation>
        <location evidence="8">Cytoplasm</location>
    </subcellularLocation>
</comment>
<dbReference type="PANTHER" id="PTHR10815:SF5">
    <property type="entry name" value="METHYLATED-DNA--PROTEIN-CYSTEINE METHYLTRANSFERASE"/>
    <property type="match status" value="1"/>
</dbReference>
<organism evidence="11 12">
    <name type="scientific">Phyllobacterium ifriqiyense</name>
    <dbReference type="NCBI Taxonomy" id="314238"/>
    <lineage>
        <taxon>Bacteria</taxon>
        <taxon>Pseudomonadati</taxon>
        <taxon>Pseudomonadota</taxon>
        <taxon>Alphaproteobacteria</taxon>
        <taxon>Hyphomicrobiales</taxon>
        <taxon>Phyllobacteriaceae</taxon>
        <taxon>Phyllobacterium</taxon>
    </lineage>
</organism>
<keyword evidence="3 8" id="KW-0489">Methyltransferase</keyword>
<dbReference type="NCBIfam" id="TIGR00589">
    <property type="entry name" value="ogt"/>
    <property type="match status" value="1"/>
</dbReference>
<evidence type="ECO:0000259" key="9">
    <source>
        <dbReference type="Pfam" id="PF01035"/>
    </source>
</evidence>
<feature type="active site" description="Nucleophile; methyl group acceptor" evidence="8">
    <location>
        <position position="139"/>
    </location>
</feature>
<dbReference type="SUPFAM" id="SSF53155">
    <property type="entry name" value="Methylated DNA-protein cysteine methyltransferase domain"/>
    <property type="match status" value="1"/>
</dbReference>
<evidence type="ECO:0000256" key="3">
    <source>
        <dbReference type="ARBA" id="ARBA00022603"/>
    </source>
</evidence>
<dbReference type="PROSITE" id="PS00374">
    <property type="entry name" value="MGMT"/>
    <property type="match status" value="1"/>
</dbReference>
<dbReference type="PANTHER" id="PTHR10815">
    <property type="entry name" value="METHYLATED-DNA--PROTEIN-CYSTEINE METHYLTRANSFERASE"/>
    <property type="match status" value="1"/>
</dbReference>
<dbReference type="Gene3D" id="3.30.160.70">
    <property type="entry name" value="Methylated DNA-protein cysteine methyltransferase domain"/>
    <property type="match status" value="1"/>
</dbReference>
<evidence type="ECO:0000256" key="6">
    <source>
        <dbReference type="ARBA" id="ARBA00023204"/>
    </source>
</evidence>
<comment type="function">
    <text evidence="8">Involved in the cellular defense against the biological effects of O6-methylguanine (O6-MeG) and O4-methylthymine (O4-MeT) in DNA. Repairs the methylated nucleobase in DNA by stoichiometrically transferring the methyl group to a cysteine residue in the enzyme. This is a suicide reaction: the enzyme is irreversibly inactivated.</text>
</comment>
<comment type="caution">
    <text evidence="11">The sequence shown here is derived from an EMBL/GenBank/DDBJ whole genome shotgun (WGS) entry which is preliminary data.</text>
</comment>
<evidence type="ECO:0000256" key="7">
    <source>
        <dbReference type="ARBA" id="ARBA00049348"/>
    </source>
</evidence>
<evidence type="ECO:0000313" key="12">
    <source>
        <dbReference type="Proteomes" id="UP001237780"/>
    </source>
</evidence>
<accession>A0ABU0S9A3</accession>
<keyword evidence="6 8" id="KW-0234">DNA repair</keyword>
<keyword evidence="5 8" id="KW-0227">DNA damage</keyword>
<evidence type="ECO:0000259" key="10">
    <source>
        <dbReference type="Pfam" id="PF02870"/>
    </source>
</evidence>
<evidence type="ECO:0000256" key="2">
    <source>
        <dbReference type="ARBA" id="ARBA00022490"/>
    </source>
</evidence>
<dbReference type="InterPro" id="IPR014048">
    <property type="entry name" value="MethylDNA_cys_MeTrfase_DNA-bd"/>
</dbReference>
<dbReference type="SUPFAM" id="SSF46767">
    <property type="entry name" value="Methylated DNA-protein cysteine methyltransferase, C-terminal domain"/>
    <property type="match status" value="1"/>
</dbReference>
<dbReference type="EC" id="2.1.1.63" evidence="8"/>
<dbReference type="InterPro" id="IPR001497">
    <property type="entry name" value="MethylDNA_cys_MeTrfase_AS"/>
</dbReference>